<keyword evidence="2" id="KW-1185">Reference proteome</keyword>
<protein>
    <submittedName>
        <fullName evidence="1">Uncharacterized protein</fullName>
    </submittedName>
</protein>
<evidence type="ECO:0000313" key="1">
    <source>
        <dbReference type="EMBL" id="KAK8230375.1"/>
    </source>
</evidence>
<gene>
    <name evidence="1" type="ORF">HDK90DRAFT_318673</name>
</gene>
<evidence type="ECO:0000313" key="2">
    <source>
        <dbReference type="Proteomes" id="UP001492380"/>
    </source>
</evidence>
<name>A0ABR1YHM3_9PEZI</name>
<sequence>MPVKAFSQNGPTRMALPWAEFGYTNNTWWLEQHKKHTSSAFLMTLAEAVCARYLPKYRIRQFIVFKICARYLSKDRIIGGPNHQRSTWLLRIYRLFLYLPPRTSCRRQPHCDTSPTFIMMMTCQDNALPPPAPAPNNNLVFSLETQRLISQGRLALTGAGCSTDQARKTRPAEYMEAGIEASFESTIANEARRCVTRILFSPTRRQAPSTKTLPCAVWLKLTLEDSLQAIKDRLFEDLIRDIDGPEGEFPRVLSKPSPTSHLLTSLDRGPTGLWETKSKSESLAVAPFCLPMDSNGGAVSSFPLSSTSWRRTLFRSDLASCTFACSLFSREPAGWSAGCLYIYT</sequence>
<organism evidence="1 2">
    <name type="scientific">Phyllosticta capitalensis</name>
    <dbReference type="NCBI Taxonomy" id="121624"/>
    <lineage>
        <taxon>Eukaryota</taxon>
        <taxon>Fungi</taxon>
        <taxon>Dikarya</taxon>
        <taxon>Ascomycota</taxon>
        <taxon>Pezizomycotina</taxon>
        <taxon>Dothideomycetes</taxon>
        <taxon>Dothideomycetes incertae sedis</taxon>
        <taxon>Botryosphaeriales</taxon>
        <taxon>Phyllostictaceae</taxon>
        <taxon>Phyllosticta</taxon>
    </lineage>
</organism>
<comment type="caution">
    <text evidence="1">The sequence shown here is derived from an EMBL/GenBank/DDBJ whole genome shotgun (WGS) entry which is preliminary data.</text>
</comment>
<proteinExistence type="predicted"/>
<dbReference type="EMBL" id="JBBWRZ010000008">
    <property type="protein sequence ID" value="KAK8230375.1"/>
    <property type="molecule type" value="Genomic_DNA"/>
</dbReference>
<dbReference type="Proteomes" id="UP001492380">
    <property type="component" value="Unassembled WGS sequence"/>
</dbReference>
<reference evidence="1 2" key="1">
    <citation type="submission" date="2024-04" db="EMBL/GenBank/DDBJ databases">
        <title>Phyllosticta paracitricarpa is synonymous to the EU quarantine fungus P. citricarpa based on phylogenomic analyses.</title>
        <authorList>
            <consortium name="Lawrence Berkeley National Laboratory"/>
            <person name="Van Ingen-Buijs V.A."/>
            <person name="Van Westerhoven A.C."/>
            <person name="Haridas S."/>
            <person name="Skiadas P."/>
            <person name="Martin F."/>
            <person name="Groenewald J.Z."/>
            <person name="Crous P.W."/>
            <person name="Seidl M.F."/>
        </authorList>
    </citation>
    <scope>NUCLEOTIDE SEQUENCE [LARGE SCALE GENOMIC DNA]</scope>
    <source>
        <strain evidence="1 2">CBS 123374</strain>
    </source>
</reference>
<accession>A0ABR1YHM3</accession>